<keyword evidence="1" id="KW-0812">Transmembrane</keyword>
<accession>A0A239EVN8</accession>
<dbReference type="OrthoDB" id="9792534at2"/>
<gene>
    <name evidence="3" type="ORF">SAMN06296052_10798</name>
</gene>
<keyword evidence="1" id="KW-0472">Membrane</keyword>
<dbReference type="RefSeq" id="WP_089318990.1">
    <property type="nucleotide sequence ID" value="NZ_FZOQ01000007.1"/>
</dbReference>
<dbReference type="GO" id="GO:0006629">
    <property type="term" value="P:lipid metabolic process"/>
    <property type="evidence" value="ECO:0007669"/>
    <property type="project" value="InterPro"/>
</dbReference>
<evidence type="ECO:0000313" key="3">
    <source>
        <dbReference type="EMBL" id="SNS48830.1"/>
    </source>
</evidence>
<feature type="transmembrane region" description="Helical" evidence="1">
    <location>
        <begin position="129"/>
        <end position="149"/>
    </location>
</feature>
<dbReference type="EMBL" id="FZOQ01000007">
    <property type="protein sequence ID" value="SNS48830.1"/>
    <property type="molecule type" value="Genomic_DNA"/>
</dbReference>
<dbReference type="Proteomes" id="UP000198432">
    <property type="component" value="Unassembled WGS sequence"/>
</dbReference>
<dbReference type="Pfam" id="PF00487">
    <property type="entry name" value="FA_desaturase"/>
    <property type="match status" value="1"/>
</dbReference>
<proteinExistence type="predicted"/>
<protein>
    <submittedName>
        <fullName evidence="3">Beta-carotene ketolase (CrtW type)</fullName>
    </submittedName>
</protein>
<keyword evidence="4" id="KW-1185">Reference proteome</keyword>
<feature type="transmembrane region" description="Helical" evidence="1">
    <location>
        <begin position="12"/>
        <end position="34"/>
    </location>
</feature>
<feature type="domain" description="Fatty acid desaturase" evidence="2">
    <location>
        <begin position="126"/>
        <end position="229"/>
    </location>
</feature>
<evidence type="ECO:0000259" key="2">
    <source>
        <dbReference type="Pfam" id="PF00487"/>
    </source>
</evidence>
<dbReference type="InterPro" id="IPR005804">
    <property type="entry name" value="FA_desaturase_dom"/>
</dbReference>
<dbReference type="AlphaFoldDB" id="A0A239EVN8"/>
<keyword evidence="1" id="KW-1133">Transmembrane helix</keyword>
<evidence type="ECO:0000256" key="1">
    <source>
        <dbReference type="SAM" id="Phobius"/>
    </source>
</evidence>
<organism evidence="3 4">
    <name type="scientific">Pontibacter ummariensis</name>
    <dbReference type="NCBI Taxonomy" id="1610492"/>
    <lineage>
        <taxon>Bacteria</taxon>
        <taxon>Pseudomonadati</taxon>
        <taxon>Bacteroidota</taxon>
        <taxon>Cytophagia</taxon>
        <taxon>Cytophagales</taxon>
        <taxon>Hymenobacteraceae</taxon>
        <taxon>Pontibacter</taxon>
    </lineage>
</organism>
<evidence type="ECO:0000313" key="4">
    <source>
        <dbReference type="Proteomes" id="UP000198432"/>
    </source>
</evidence>
<reference evidence="4" key="1">
    <citation type="submission" date="2017-06" db="EMBL/GenBank/DDBJ databases">
        <authorList>
            <person name="Varghese N."/>
            <person name="Submissions S."/>
        </authorList>
    </citation>
    <scope>NUCLEOTIDE SEQUENCE [LARGE SCALE GENOMIC DNA]</scope>
    <source>
        <strain evidence="4">NKM1</strain>
    </source>
</reference>
<feature type="transmembrane region" description="Helical" evidence="1">
    <location>
        <begin position="156"/>
        <end position="176"/>
    </location>
</feature>
<name>A0A239EVN8_9BACT</name>
<sequence length="237" mass="28087">MAKTRQKDYRGVAIAMLVVTCWAGLLVFLLRWSVDFRSPLTYLFLLLQTHLYTGLFITAHDAMHGVAAPGYPKLNRGIGTVTALLFAYNWYPRLLPRHHQHHRHVATAQDPDYHAGSFWPWYLSFLKQYITWWQLVLMALTFNLLKLFFPLENVILFWMLPAVLATFQLFYFGTYLPHRGEHSEDNPHKSGTQAKNHLWAFFSCYFFGYHFEHHDKPYLPWWQLYKAKEPDQKEVYG</sequence>